<name>A0ABX8MPE9_9PSED</name>
<reference evidence="1" key="1">
    <citation type="submission" date="2021-06" db="EMBL/GenBank/DDBJ databases">
        <title>Updating the genus Pseudomonas: Description of 43 new species and partition of the Pseudomonas putida group.</title>
        <authorList>
            <person name="Girard L."/>
            <person name="Lood C."/>
            <person name="Vandamme P."/>
            <person name="Rokni-Zadeh H."/>
            <person name="van Noort V."/>
            <person name="Hofte M."/>
            <person name="Lavigne R."/>
            <person name="De Mot R."/>
        </authorList>
    </citation>
    <scope>NUCLEOTIDE SEQUENCE</scope>
    <source>
        <strain evidence="1">CMR12a</strain>
    </source>
</reference>
<dbReference type="RefSeq" id="WP_068580156.1">
    <property type="nucleotide sequence ID" value="NZ_CP027706.1"/>
</dbReference>
<evidence type="ECO:0000313" key="1">
    <source>
        <dbReference type="EMBL" id="QXH41077.1"/>
    </source>
</evidence>
<evidence type="ECO:0000313" key="2">
    <source>
        <dbReference type="Proteomes" id="UP000693952"/>
    </source>
</evidence>
<keyword evidence="2" id="KW-1185">Reference proteome</keyword>
<sequence>MDYPDHWYQETQYDHDIYVMVIKEPVPPDFCQQRSEPKFSYVGRLVGHGQHPSFSLHFVCPPYGNDYPSHEAALQAGLAHSRALIEHWCGRPRKLPVPGSRWIATPLMI</sequence>
<organism evidence="1 2">
    <name type="scientific">Pseudomonas sessilinigenes</name>
    <dbReference type="NCBI Taxonomy" id="658629"/>
    <lineage>
        <taxon>Bacteria</taxon>
        <taxon>Pseudomonadati</taxon>
        <taxon>Pseudomonadota</taxon>
        <taxon>Gammaproteobacteria</taxon>
        <taxon>Pseudomonadales</taxon>
        <taxon>Pseudomonadaceae</taxon>
        <taxon>Pseudomonas</taxon>
    </lineage>
</organism>
<dbReference type="Proteomes" id="UP000693952">
    <property type="component" value="Chromosome"/>
</dbReference>
<protein>
    <submittedName>
        <fullName evidence="1">Uncharacterized protein</fullName>
    </submittedName>
</protein>
<gene>
    <name evidence="1" type="ORF">KSS89_02315</name>
</gene>
<proteinExistence type="predicted"/>
<accession>A0ABX8MPE9</accession>
<dbReference type="EMBL" id="CP077074">
    <property type="protein sequence ID" value="QXH41077.1"/>
    <property type="molecule type" value="Genomic_DNA"/>
</dbReference>